<name>A0ABV9E040_9ACTN</name>
<dbReference type="InterPro" id="IPR036250">
    <property type="entry name" value="AcylCo_DH-like_C"/>
</dbReference>
<dbReference type="SUPFAM" id="SSF56645">
    <property type="entry name" value="Acyl-CoA dehydrogenase NM domain-like"/>
    <property type="match status" value="1"/>
</dbReference>
<dbReference type="InterPro" id="IPR009100">
    <property type="entry name" value="AcylCoA_DH/oxidase_NM_dom_sf"/>
</dbReference>
<organism evidence="6 7">
    <name type="scientific">Nocardiopsis mangrovi</name>
    <dbReference type="NCBI Taxonomy" id="1179818"/>
    <lineage>
        <taxon>Bacteria</taxon>
        <taxon>Bacillati</taxon>
        <taxon>Actinomycetota</taxon>
        <taxon>Actinomycetes</taxon>
        <taxon>Streptosporangiales</taxon>
        <taxon>Nocardiopsidaceae</taxon>
        <taxon>Nocardiopsis</taxon>
    </lineage>
</organism>
<dbReference type="Pfam" id="PF16197">
    <property type="entry name" value="KAsynt_C_assoc"/>
    <property type="match status" value="1"/>
</dbReference>
<protein>
    <submittedName>
        <fullName evidence="6">Beta-ketoacyl synthase N-terminal-like domain-containing protein</fullName>
    </submittedName>
</protein>
<dbReference type="SUPFAM" id="SSF53474">
    <property type="entry name" value="alpha/beta-Hydrolases"/>
    <property type="match status" value="1"/>
</dbReference>
<reference evidence="7" key="1">
    <citation type="journal article" date="2019" name="Int. J. Syst. Evol. Microbiol.">
        <title>The Global Catalogue of Microorganisms (GCM) 10K type strain sequencing project: providing services to taxonomists for standard genome sequencing and annotation.</title>
        <authorList>
            <consortium name="The Broad Institute Genomics Platform"/>
            <consortium name="The Broad Institute Genome Sequencing Center for Infectious Disease"/>
            <person name="Wu L."/>
            <person name="Ma J."/>
        </authorList>
    </citation>
    <scope>NUCLEOTIDE SEQUENCE [LARGE SCALE GENOMIC DNA]</scope>
    <source>
        <strain evidence="7">XZYJ18</strain>
    </source>
</reference>
<dbReference type="InterPro" id="IPR020802">
    <property type="entry name" value="TesA-like"/>
</dbReference>
<dbReference type="InterPro" id="IPR014031">
    <property type="entry name" value="Ketoacyl_synth_C"/>
</dbReference>
<dbReference type="Gene3D" id="3.40.47.10">
    <property type="match status" value="1"/>
</dbReference>
<dbReference type="Pfam" id="PF00975">
    <property type="entry name" value="Thioesterase"/>
    <property type="match status" value="1"/>
</dbReference>
<dbReference type="InterPro" id="IPR055060">
    <property type="entry name" value="ACOX_C_alpha1"/>
</dbReference>
<dbReference type="SUPFAM" id="SSF47203">
    <property type="entry name" value="Acyl-CoA dehydrogenase C-terminal domain-like"/>
    <property type="match status" value="2"/>
</dbReference>
<evidence type="ECO:0000313" key="6">
    <source>
        <dbReference type="EMBL" id="MFC4564526.1"/>
    </source>
</evidence>
<dbReference type="Gene3D" id="2.40.110.10">
    <property type="entry name" value="Butyryl-CoA Dehydrogenase, subunit A, domain 2"/>
    <property type="match status" value="1"/>
</dbReference>
<feature type="domain" description="Ketosynthase family 3 (KS3)" evidence="5">
    <location>
        <begin position="244"/>
        <end position="655"/>
    </location>
</feature>
<dbReference type="RefSeq" id="WP_378577720.1">
    <property type="nucleotide sequence ID" value="NZ_JBHSFQ010000025.1"/>
</dbReference>
<dbReference type="Pfam" id="PF00109">
    <property type="entry name" value="ketoacyl-synt"/>
    <property type="match status" value="1"/>
</dbReference>
<proteinExistence type="inferred from homology"/>
<dbReference type="InterPro" id="IPR029058">
    <property type="entry name" value="AB_hydrolase_fold"/>
</dbReference>
<comment type="caution">
    <text evidence="6">The sequence shown here is derived from an EMBL/GenBank/DDBJ whole genome shotgun (WGS) entry which is preliminary data.</text>
</comment>
<evidence type="ECO:0000259" key="5">
    <source>
        <dbReference type="PROSITE" id="PS52004"/>
    </source>
</evidence>
<dbReference type="InterPro" id="IPR046373">
    <property type="entry name" value="Acyl-CoA_Oxase/DH_mid-dom_sf"/>
</dbReference>
<dbReference type="InterPro" id="IPR001031">
    <property type="entry name" value="Thioesterase"/>
</dbReference>
<sequence length="1303" mass="137339">MSPTPWLAHAPDPAADVHLLCFPHSGAPTSLFQGWRIPGVDVLPVLLPGRGRRSDEPLVRSLHALAEGIADDAVPRLTGRYCFLGHSMGAWLAHAVAALLGDRHGTGPERLFVLSAPPPHLPPSPFSSQYGLSDDAVVDELIRIGGAPESAREAVHANLGAIRADLTAVGHYRPTAHKLECPITAIGGTRDLLFDSGSLAEWRESTRGGCSAHFIDAGHFTVTERPDAVLDITARDLGRAAHQAEPVAVIGMACRLPGADHPAAFWELLRSGRSAVGPVPDDRIRGAGDRIMPAGGFLDSVDEFDAGHFGFGAREAHRADPRLRLLLMAAQEAVDDSGLAAGDIAGPRTGIWVGESHSDYWDLSTAATTPNMYTLSGGGLKSFLSGRVSHFFDLQGPSITLDTSCSASLTAIHAACRALRGGEVDTAFAGGAHVILNPDGGPSHGLAKALSPHGRSAFADAAADGYARAEGVAVVLLRRLGDALRDGDPVHAVIEGSAVNANGRSGRNIVSTSGPGQVRMMREALADAGRRPADIAYVEAHGPGTRVGDDIELAALHEVYGGNPRPCLVGSVKTNIGHLEPVAGIAGFLKTVLALEHGRVPASLHLENPAPAIDWDRSALRVPTACEPWPVDGARCAAVSSFGLSGANAHAVLAAPPEGAAGRRRPPRRTWNTRRYWYTALPDRDSAPPDQDAPAPPAVRRRPPPLPSPRGGDPVTPHPFHPLFRDRMSVWAELDELLGTPDFIQDLAGVGATYRRLRAFGRRLGPARALHGDPLRLLAGMEWAGVVDPAMMHAAMVHYGVAATSLVECGHPGDDLDALVAELDSMDAPGTIVATELGRGGSQVNVRTEARYHRDRHCFTLHTPDDSAVKVMPNVGWTGLARTAVVVARLVVDGADNGAHAFAFRFPHPRAEVALLPGGAPVALDYSAIRFRGAEVPHGHWLSDTAAITASGVADPLGPQQRLARSLGGVQAAAVFAAVALVSAARATVAVAFRYTSRRLVGRPGTPALDFTTHRDDLASAIARVYATGSYVEKVRRGFADERLGSGAPHSSRAVDGAAYAPWLAADLDRTLAKTAAATALESVAATCRRLCGFQGVLHTNRITVYEDMAKSFHSAGGDTRLLLLEAGRQLLNGGEAPAVPRTVGPGTGDARSTLRLVALHEHALTDRLRPLVDRGDPAPYLREIEDLARIHLTRRILEEFDEAVAAASGPWRPLLEAARHLYGLDVVLDSAAWHLDHGSLRPGDAGILHSARAAAVEAVVRRLGGLVDGLAVPPGRVGGFIGREDYIARIAGLLPENAGNGF</sequence>
<dbReference type="PANTHER" id="PTHR43775:SF37">
    <property type="entry name" value="SI:DKEY-61P9.11"/>
    <property type="match status" value="1"/>
</dbReference>
<keyword evidence="1" id="KW-0596">Phosphopantetheine</keyword>
<dbReference type="Gene3D" id="1.20.140.10">
    <property type="entry name" value="Butyryl-CoA Dehydrogenase, subunit A, domain 3"/>
    <property type="match status" value="2"/>
</dbReference>
<evidence type="ECO:0000256" key="2">
    <source>
        <dbReference type="ARBA" id="ARBA00022553"/>
    </source>
</evidence>
<dbReference type="Proteomes" id="UP001595923">
    <property type="component" value="Unassembled WGS sequence"/>
</dbReference>
<dbReference type="InterPro" id="IPR016039">
    <property type="entry name" value="Thiolase-like"/>
</dbReference>
<dbReference type="PANTHER" id="PTHR43775">
    <property type="entry name" value="FATTY ACID SYNTHASE"/>
    <property type="match status" value="1"/>
</dbReference>
<dbReference type="SUPFAM" id="SSF53901">
    <property type="entry name" value="Thiolase-like"/>
    <property type="match status" value="1"/>
</dbReference>
<dbReference type="InterPro" id="IPR014030">
    <property type="entry name" value="Ketoacyl_synth_N"/>
</dbReference>
<accession>A0ABV9E040</accession>
<dbReference type="InterPro" id="IPR050091">
    <property type="entry name" value="PKS_NRPS_Biosynth_Enz"/>
</dbReference>
<gene>
    <name evidence="6" type="ORF">ACFO4E_21935</name>
</gene>
<dbReference type="InterPro" id="IPR020841">
    <property type="entry name" value="PKS_Beta-ketoAc_synthase_dom"/>
</dbReference>
<dbReference type="SMART" id="SM00825">
    <property type="entry name" value="PKS_KS"/>
    <property type="match status" value="1"/>
</dbReference>
<evidence type="ECO:0000256" key="3">
    <source>
        <dbReference type="RuleBase" id="RU003694"/>
    </source>
</evidence>
<dbReference type="InterPro" id="IPR032821">
    <property type="entry name" value="PKS_assoc"/>
</dbReference>
<feature type="region of interest" description="Disordered" evidence="4">
    <location>
        <begin position="681"/>
        <end position="719"/>
    </location>
</feature>
<dbReference type="Pfam" id="PF22924">
    <property type="entry name" value="ACOX_C_alpha1"/>
    <property type="match status" value="1"/>
</dbReference>
<keyword evidence="3" id="KW-0808">Transferase</keyword>
<keyword evidence="7" id="KW-1185">Reference proteome</keyword>
<dbReference type="SMART" id="SM00824">
    <property type="entry name" value="PKS_TE"/>
    <property type="match status" value="1"/>
</dbReference>
<keyword evidence="2" id="KW-0597">Phosphoprotein</keyword>
<comment type="similarity">
    <text evidence="3">Belongs to the thiolase-like superfamily. Beta-ketoacyl-ACP synthases family.</text>
</comment>
<dbReference type="Pfam" id="PF02801">
    <property type="entry name" value="Ketoacyl-synt_C"/>
    <property type="match status" value="1"/>
</dbReference>
<evidence type="ECO:0000313" key="7">
    <source>
        <dbReference type="Proteomes" id="UP001595923"/>
    </source>
</evidence>
<dbReference type="PROSITE" id="PS52004">
    <property type="entry name" value="KS3_2"/>
    <property type="match status" value="1"/>
</dbReference>
<dbReference type="Gene3D" id="3.40.50.1820">
    <property type="entry name" value="alpha/beta hydrolase"/>
    <property type="match status" value="1"/>
</dbReference>
<evidence type="ECO:0000256" key="4">
    <source>
        <dbReference type="SAM" id="MobiDB-lite"/>
    </source>
</evidence>
<dbReference type="CDD" id="cd00833">
    <property type="entry name" value="PKS"/>
    <property type="match status" value="1"/>
</dbReference>
<dbReference type="EMBL" id="JBHSFQ010000025">
    <property type="protein sequence ID" value="MFC4564526.1"/>
    <property type="molecule type" value="Genomic_DNA"/>
</dbReference>
<evidence type="ECO:0000256" key="1">
    <source>
        <dbReference type="ARBA" id="ARBA00022450"/>
    </source>
</evidence>